<evidence type="ECO:0000256" key="3">
    <source>
        <dbReference type="ARBA" id="ARBA00036311"/>
    </source>
</evidence>
<comment type="similarity">
    <text evidence="1">Belongs to the histidine acid phosphatase family.</text>
</comment>
<sequence length="555" mass="61361">MHSQKCPRILNMKVLALLGFLSLVITFITVRYAGDQQSGVENDFLVHRSGHVKGVINMRRQNARPSHYMCKDGQEMDTRPLLSVPRVGKYCNIPNSEPPGEEGMVSKDYKLLAAHVVIRHGDRAPLIHLPNEKAPPLSCLVDMSQFKHVPKMQNYQHVMAQAAQTTENDSDSVAEFRRWAMYPSRTECGEGQLTGRGATQQILSGLHLHQRYAQSPHNLSLNLNTVVAHTTVVSRTYQSAVAFLYGLLTDFNPKKLRLHGASSIMFCDSNAAPGSVCSCPGLEAFRNRAISKCKSDSHVFQSLARYEETAAKTVAQVLGVPDVKLPTPEGVMDALSRYACHSIPPPCVTTTTNTSDGVCSSVTCINAKTMEAVWAPVDAMSSCISSNPDYRKYSAASTQGLLLRIVQGLHRATLRRKNNEKNTGTENGSDTSQKHEPVFVLYSGHDNTLTPLIAALGLTDTVWPGYATRLVFELYRRKWSSSGKAQHFVRVLLNGKPVTYETVFCKAGSVLSGANDLCEFERFQAHIVGMKVQSFCSSLRFVSNSLNRRRKRAQK</sequence>
<protein>
    <recommendedName>
        <fullName evidence="4">2-phosphoxylose phosphatase 1</fullName>
    </recommendedName>
    <alternativeName>
        <fullName evidence="5">Acid phosphatase-like protein 2</fullName>
    </alternativeName>
</protein>
<comment type="catalytic activity">
    <reaction evidence="3">
        <text>3-O-[beta-D-GlcA-(1-&gt;3)-beta-D-Gal-(1-&gt;3)-beta-D-Gal-(1-&gt;4)-beta-D-2-O-P-Xyl]-L-seryl-[protein] + H2O = 3-O-(beta-D-GlcA-(1-&gt;3)-beta-D-Gal-(1-&gt;3)-beta-D-Gal-(1-&gt;4)-beta-D-Xyl)-L-seryl-[protein] + phosphate</text>
        <dbReference type="Rhea" id="RHEA:56512"/>
        <dbReference type="Rhea" id="RHEA-COMP:12573"/>
        <dbReference type="Rhea" id="RHEA-COMP:14559"/>
        <dbReference type="ChEBI" id="CHEBI:15377"/>
        <dbReference type="ChEBI" id="CHEBI:43474"/>
        <dbReference type="ChEBI" id="CHEBI:132093"/>
        <dbReference type="ChEBI" id="CHEBI:140495"/>
    </reaction>
</comment>
<dbReference type="PROSITE" id="PS00616">
    <property type="entry name" value="HIS_ACID_PHOSPHAT_1"/>
    <property type="match status" value="1"/>
</dbReference>
<accession>A0AAV3WVG8</accession>
<keyword evidence="2" id="KW-0378">Hydrolase</keyword>
<organism evidence="6 7">
    <name type="scientific">Plakobranchus ocellatus</name>
    <dbReference type="NCBI Taxonomy" id="259542"/>
    <lineage>
        <taxon>Eukaryota</taxon>
        <taxon>Metazoa</taxon>
        <taxon>Spiralia</taxon>
        <taxon>Lophotrochozoa</taxon>
        <taxon>Mollusca</taxon>
        <taxon>Gastropoda</taxon>
        <taxon>Heterobranchia</taxon>
        <taxon>Euthyneura</taxon>
        <taxon>Panpulmonata</taxon>
        <taxon>Sacoglossa</taxon>
        <taxon>Placobranchoidea</taxon>
        <taxon>Plakobranchidae</taxon>
        <taxon>Plakobranchus</taxon>
    </lineage>
</organism>
<gene>
    <name evidence="6" type="ORF">PoB_000077600</name>
</gene>
<dbReference type="InterPro" id="IPR029033">
    <property type="entry name" value="His_PPase_superfam"/>
</dbReference>
<dbReference type="AlphaFoldDB" id="A0AAV3WVG8"/>
<dbReference type="PROSITE" id="PS00778">
    <property type="entry name" value="HIS_ACID_PHOSPHAT_2"/>
    <property type="match status" value="1"/>
</dbReference>
<dbReference type="InterPro" id="IPR033379">
    <property type="entry name" value="Acid_Pase_AS"/>
</dbReference>
<reference evidence="6 7" key="1">
    <citation type="journal article" date="2021" name="Elife">
        <title>Chloroplast acquisition without the gene transfer in kleptoplastic sea slugs, Plakobranchus ocellatus.</title>
        <authorList>
            <person name="Maeda T."/>
            <person name="Takahashi S."/>
            <person name="Yoshida T."/>
            <person name="Shimamura S."/>
            <person name="Takaki Y."/>
            <person name="Nagai Y."/>
            <person name="Toyoda A."/>
            <person name="Suzuki Y."/>
            <person name="Arimoto A."/>
            <person name="Ishii H."/>
            <person name="Satoh N."/>
            <person name="Nishiyama T."/>
            <person name="Hasebe M."/>
            <person name="Maruyama T."/>
            <person name="Minagawa J."/>
            <person name="Obokata J."/>
            <person name="Shigenobu S."/>
        </authorList>
    </citation>
    <scope>NUCLEOTIDE SEQUENCE [LARGE SCALE GENOMIC DNA]</scope>
</reference>
<comment type="caution">
    <text evidence="6">The sequence shown here is derived from an EMBL/GenBank/DDBJ whole genome shotgun (WGS) entry which is preliminary data.</text>
</comment>
<dbReference type="InterPro" id="IPR000560">
    <property type="entry name" value="His_Pase_clade-2"/>
</dbReference>
<dbReference type="SUPFAM" id="SSF53254">
    <property type="entry name" value="Phosphoglycerate mutase-like"/>
    <property type="match status" value="1"/>
</dbReference>
<dbReference type="EMBL" id="BLXT01000074">
    <property type="protein sequence ID" value="GFN74270.1"/>
    <property type="molecule type" value="Genomic_DNA"/>
</dbReference>
<evidence type="ECO:0000313" key="6">
    <source>
        <dbReference type="EMBL" id="GFN74270.1"/>
    </source>
</evidence>
<dbReference type="Gene3D" id="3.40.50.1240">
    <property type="entry name" value="Phosphoglycerate mutase-like"/>
    <property type="match status" value="1"/>
</dbReference>
<dbReference type="PANTHER" id="PTHR11567">
    <property type="entry name" value="ACID PHOSPHATASE-RELATED"/>
    <property type="match status" value="1"/>
</dbReference>
<dbReference type="CDD" id="cd07061">
    <property type="entry name" value="HP_HAP_like"/>
    <property type="match status" value="1"/>
</dbReference>
<dbReference type="InterPro" id="IPR050645">
    <property type="entry name" value="Histidine_acid_phosphatase"/>
</dbReference>
<dbReference type="Pfam" id="PF00328">
    <property type="entry name" value="His_Phos_2"/>
    <property type="match status" value="2"/>
</dbReference>
<dbReference type="PANTHER" id="PTHR11567:SF110">
    <property type="entry name" value="2-PHOSPHOXYLOSE PHOSPHATASE 1"/>
    <property type="match status" value="1"/>
</dbReference>
<dbReference type="Proteomes" id="UP000735302">
    <property type="component" value="Unassembled WGS sequence"/>
</dbReference>
<proteinExistence type="inferred from homology"/>
<keyword evidence="7" id="KW-1185">Reference proteome</keyword>
<name>A0AAV3WVG8_9GAST</name>
<dbReference type="GO" id="GO:0005794">
    <property type="term" value="C:Golgi apparatus"/>
    <property type="evidence" value="ECO:0007669"/>
    <property type="project" value="TreeGrafter"/>
</dbReference>
<evidence type="ECO:0000313" key="7">
    <source>
        <dbReference type="Proteomes" id="UP000735302"/>
    </source>
</evidence>
<dbReference type="GO" id="GO:0006024">
    <property type="term" value="P:glycosaminoglycan biosynthetic process"/>
    <property type="evidence" value="ECO:0007669"/>
    <property type="project" value="TreeGrafter"/>
</dbReference>
<evidence type="ECO:0000256" key="5">
    <source>
        <dbReference type="ARBA" id="ARBA00041499"/>
    </source>
</evidence>
<evidence type="ECO:0000256" key="2">
    <source>
        <dbReference type="ARBA" id="ARBA00022801"/>
    </source>
</evidence>
<evidence type="ECO:0000256" key="4">
    <source>
        <dbReference type="ARBA" id="ARBA00040357"/>
    </source>
</evidence>
<evidence type="ECO:0000256" key="1">
    <source>
        <dbReference type="ARBA" id="ARBA00005375"/>
    </source>
</evidence>
<dbReference type="GO" id="GO:0050650">
    <property type="term" value="P:chondroitin sulfate proteoglycan biosynthetic process"/>
    <property type="evidence" value="ECO:0007669"/>
    <property type="project" value="TreeGrafter"/>
</dbReference>
<dbReference type="GO" id="GO:0016791">
    <property type="term" value="F:phosphatase activity"/>
    <property type="evidence" value="ECO:0007669"/>
    <property type="project" value="TreeGrafter"/>
</dbReference>